<dbReference type="SUPFAM" id="SSF54427">
    <property type="entry name" value="NTF2-like"/>
    <property type="match status" value="1"/>
</dbReference>
<feature type="domain" description="SnoaL-like" evidence="1">
    <location>
        <begin position="16"/>
        <end position="119"/>
    </location>
</feature>
<dbReference type="InterPro" id="IPR037401">
    <property type="entry name" value="SnoaL-like"/>
</dbReference>
<dbReference type="InterPro" id="IPR032710">
    <property type="entry name" value="NTF2-like_dom_sf"/>
</dbReference>
<proteinExistence type="predicted"/>
<dbReference type="EMBL" id="JAUHTC010000046">
    <property type="protein sequence ID" value="MDN4518822.1"/>
    <property type="molecule type" value="Genomic_DNA"/>
</dbReference>
<protein>
    <submittedName>
        <fullName evidence="2">Nuclear transport factor 2 family protein</fullName>
    </submittedName>
</protein>
<reference evidence="2" key="1">
    <citation type="submission" date="2023-07" db="EMBL/GenBank/DDBJ databases">
        <title>Degradation of tert-butanol by M. austroafricanum TBA100.</title>
        <authorList>
            <person name="Helbich S."/>
            <person name="Vainshtein Y."/>
        </authorList>
    </citation>
    <scope>NUCLEOTIDE SEQUENCE</scope>
    <source>
        <strain evidence="2">TBA100</strain>
    </source>
</reference>
<name>A0ABT8HEY3_MYCAO</name>
<dbReference type="RefSeq" id="WP_105387942.1">
    <property type="nucleotide sequence ID" value="NZ_CP070380.1"/>
</dbReference>
<sequence length="156" mass="17138">MPVDQVANTGQAEETVQAMWEALSARDWTALKTFLSADCIYLDVPVGPAAAARGPEDIVKRLKIGLEPLAAYRNFPGLMVSNGADVMYEHSEQWHWATGESALLKFVTVHRVEGGEITLWKDYWDMGALADHAPPTWLADFAGADMSWVFDATGLV</sequence>
<organism evidence="2 3">
    <name type="scientific">Mycolicibacterium austroafricanum</name>
    <name type="common">Mycobacterium austroafricanum</name>
    <dbReference type="NCBI Taxonomy" id="39687"/>
    <lineage>
        <taxon>Bacteria</taxon>
        <taxon>Bacillati</taxon>
        <taxon>Actinomycetota</taxon>
        <taxon>Actinomycetes</taxon>
        <taxon>Mycobacteriales</taxon>
        <taxon>Mycobacteriaceae</taxon>
        <taxon>Mycolicibacterium</taxon>
    </lineage>
</organism>
<evidence type="ECO:0000313" key="2">
    <source>
        <dbReference type="EMBL" id="MDN4518822.1"/>
    </source>
</evidence>
<keyword evidence="3" id="KW-1185">Reference proteome</keyword>
<evidence type="ECO:0000313" key="3">
    <source>
        <dbReference type="Proteomes" id="UP001172687"/>
    </source>
</evidence>
<gene>
    <name evidence="2" type="ORF">QYF68_13425</name>
</gene>
<accession>A0ABT8HEY3</accession>
<dbReference type="Gene3D" id="3.10.450.50">
    <property type="match status" value="1"/>
</dbReference>
<dbReference type="Pfam" id="PF12680">
    <property type="entry name" value="SnoaL_2"/>
    <property type="match status" value="1"/>
</dbReference>
<dbReference type="Proteomes" id="UP001172687">
    <property type="component" value="Unassembled WGS sequence"/>
</dbReference>
<evidence type="ECO:0000259" key="1">
    <source>
        <dbReference type="Pfam" id="PF12680"/>
    </source>
</evidence>
<comment type="caution">
    <text evidence="2">The sequence shown here is derived from an EMBL/GenBank/DDBJ whole genome shotgun (WGS) entry which is preliminary data.</text>
</comment>